<dbReference type="RefSeq" id="WP_005586939.1">
    <property type="nucleotide sequence ID" value="NZ_LT669839.1"/>
</dbReference>
<dbReference type="HOGENOM" id="CLU_129179_0_0_9"/>
<feature type="transmembrane region" description="Helical" evidence="1">
    <location>
        <begin position="102"/>
        <end position="123"/>
    </location>
</feature>
<protein>
    <recommendedName>
        <fullName evidence="4">Protein PsiE</fullName>
    </recommendedName>
</protein>
<organism evidence="2 3">
    <name type="scientific">[Clostridium] ultunense Esp</name>
    <dbReference type="NCBI Taxonomy" id="1288971"/>
    <lineage>
        <taxon>Bacteria</taxon>
        <taxon>Bacillati</taxon>
        <taxon>Bacillota</taxon>
        <taxon>Tissierellia</taxon>
        <taxon>Tissierellales</taxon>
        <taxon>Tepidimicrobiaceae</taxon>
        <taxon>Schnuerera</taxon>
    </lineage>
</organism>
<evidence type="ECO:0000256" key="1">
    <source>
        <dbReference type="SAM" id="Phobius"/>
    </source>
</evidence>
<feature type="transmembrane region" description="Helical" evidence="1">
    <location>
        <begin position="20"/>
        <end position="40"/>
    </location>
</feature>
<dbReference type="Proteomes" id="UP000245423">
    <property type="component" value="Chromosome 1"/>
</dbReference>
<keyword evidence="1" id="KW-0472">Membrane</keyword>
<dbReference type="EMBL" id="LT669839">
    <property type="protein sequence ID" value="SHD77762.1"/>
    <property type="molecule type" value="Genomic_DNA"/>
</dbReference>
<feature type="transmembrane region" description="Helical" evidence="1">
    <location>
        <begin position="60"/>
        <end position="82"/>
    </location>
</feature>
<evidence type="ECO:0008006" key="4">
    <source>
        <dbReference type="Google" id="ProtNLM"/>
    </source>
</evidence>
<proteinExistence type="predicted"/>
<sequence>MDNKHEDRIKNIKNLIEKLIIIIEILLALLIIFTVILSIKDLIVLGITVFTTEANASYEILQGFLSHTLLLVVGLELAIMLISHSPGKVLQVILYAIARKMLISSINMTDILLGVIALAIIFITDKYFHTKDVKRIL</sequence>
<name>M1ZL79_9FIRM</name>
<reference evidence="2 3" key="1">
    <citation type="submission" date="2016-11" db="EMBL/GenBank/DDBJ databases">
        <authorList>
            <person name="Manzoor S."/>
        </authorList>
    </citation>
    <scope>NUCLEOTIDE SEQUENCE [LARGE SCALE GENOMIC DNA]</scope>
    <source>
        <strain evidence="2">Clostridium ultunense strain Esp</strain>
    </source>
</reference>
<keyword evidence="1" id="KW-1133">Transmembrane helix</keyword>
<keyword evidence="1" id="KW-0812">Transmembrane</keyword>
<dbReference type="AlphaFoldDB" id="M1ZL79"/>
<gene>
    <name evidence="2" type="ORF">CUESP1_2416</name>
</gene>
<evidence type="ECO:0000313" key="2">
    <source>
        <dbReference type="EMBL" id="SHD77762.1"/>
    </source>
</evidence>
<accession>M1ZL79</accession>
<dbReference type="OrthoDB" id="1696956at2"/>
<evidence type="ECO:0000313" key="3">
    <source>
        <dbReference type="Proteomes" id="UP000245423"/>
    </source>
</evidence>
<keyword evidence="3" id="KW-1185">Reference proteome</keyword>